<sequence>MTKNPNIDQPQNHVVTYLKLRLSIGLIGILLPFVLWAGNTLLNSFNVLNNTYWIKFNGVYAPQSNLKYSISHFYYSTVGELFTGALSAVALFLFCYRGYPRPTYGKYHFIPGDNFMANLAGILAIIVVIFPTSSEEIKDNMRSYISSENAGYIHYAAAALFFLLLSLFSFVNFRRTKRPEDFGKMKSHPIYKYCGLVMLGSMLILLILFVLEKTNIDVSWSQTYNITFWLETIMLVAFGISWVVKGKIDQSVINKNIFGNGVKG</sequence>
<feature type="transmembrane region" description="Helical" evidence="1">
    <location>
        <begin position="193"/>
        <end position="211"/>
    </location>
</feature>
<keyword evidence="1" id="KW-1133">Transmembrane helix</keyword>
<evidence type="ECO:0000313" key="3">
    <source>
        <dbReference type="Proteomes" id="UP000244527"/>
    </source>
</evidence>
<feature type="transmembrane region" description="Helical" evidence="1">
    <location>
        <begin position="73"/>
        <end position="94"/>
    </location>
</feature>
<dbReference type="EMBL" id="CP020918">
    <property type="protein sequence ID" value="AWG22901.1"/>
    <property type="molecule type" value="Genomic_DNA"/>
</dbReference>
<accession>A0A2S1LGX3</accession>
<keyword evidence="3" id="KW-1185">Reference proteome</keyword>
<proteinExistence type="predicted"/>
<keyword evidence="1" id="KW-0812">Transmembrane</keyword>
<keyword evidence="1" id="KW-0472">Membrane</keyword>
<feature type="transmembrane region" description="Helical" evidence="1">
    <location>
        <begin position="223"/>
        <end position="244"/>
    </location>
</feature>
<feature type="transmembrane region" description="Helical" evidence="1">
    <location>
        <begin position="115"/>
        <end position="132"/>
    </location>
</feature>
<dbReference type="RefSeq" id="WP_108741806.1">
    <property type="nucleotide sequence ID" value="NZ_CP020918.1"/>
</dbReference>
<dbReference type="KEGG" id="ffa:FFWV33_15890"/>
<organism evidence="2 3">
    <name type="scientific">Flavobacterium faecale</name>
    <dbReference type="NCBI Taxonomy" id="1355330"/>
    <lineage>
        <taxon>Bacteria</taxon>
        <taxon>Pseudomonadati</taxon>
        <taxon>Bacteroidota</taxon>
        <taxon>Flavobacteriia</taxon>
        <taxon>Flavobacteriales</taxon>
        <taxon>Flavobacteriaceae</taxon>
        <taxon>Flavobacterium</taxon>
    </lineage>
</organism>
<reference evidence="2 3" key="1">
    <citation type="submission" date="2017-04" db="EMBL/GenBank/DDBJ databases">
        <title>Compelte genome sequence of WV33.</title>
        <authorList>
            <person name="Lee P.C."/>
        </authorList>
    </citation>
    <scope>NUCLEOTIDE SEQUENCE [LARGE SCALE GENOMIC DNA]</scope>
    <source>
        <strain evidence="2 3">WV33</strain>
    </source>
</reference>
<protein>
    <recommendedName>
        <fullName evidence="4">DUF998 domain-containing protein</fullName>
    </recommendedName>
</protein>
<dbReference type="OrthoDB" id="9803163at2"/>
<evidence type="ECO:0008006" key="4">
    <source>
        <dbReference type="Google" id="ProtNLM"/>
    </source>
</evidence>
<dbReference type="AlphaFoldDB" id="A0A2S1LGX3"/>
<evidence type="ECO:0000313" key="2">
    <source>
        <dbReference type="EMBL" id="AWG22901.1"/>
    </source>
</evidence>
<evidence type="ECO:0000256" key="1">
    <source>
        <dbReference type="SAM" id="Phobius"/>
    </source>
</evidence>
<feature type="transmembrane region" description="Helical" evidence="1">
    <location>
        <begin position="152"/>
        <end position="173"/>
    </location>
</feature>
<dbReference type="Proteomes" id="UP000244527">
    <property type="component" value="Chromosome"/>
</dbReference>
<feature type="transmembrane region" description="Helical" evidence="1">
    <location>
        <begin position="20"/>
        <end position="38"/>
    </location>
</feature>
<name>A0A2S1LGX3_9FLAO</name>
<gene>
    <name evidence="2" type="ORF">FFWV33_15890</name>
</gene>